<dbReference type="InterPro" id="IPR003593">
    <property type="entry name" value="AAA+_ATPase"/>
</dbReference>
<gene>
    <name evidence="3" type="ORF">DC430_15575</name>
</gene>
<reference evidence="3 4" key="1">
    <citation type="submission" date="2018-04" db="EMBL/GenBank/DDBJ databases">
        <authorList>
            <person name="Hagen T."/>
        </authorList>
    </citation>
    <scope>NUCLEOTIDE SEQUENCE [LARGE SCALE GENOMIC DNA]</scope>
    <source>
        <strain evidence="3 4">TPD7009</strain>
    </source>
</reference>
<feature type="region of interest" description="Disordered" evidence="1">
    <location>
        <begin position="1351"/>
        <end position="1371"/>
    </location>
</feature>
<evidence type="ECO:0000313" key="4">
    <source>
        <dbReference type="Proteomes" id="UP000244335"/>
    </source>
</evidence>
<comment type="caution">
    <text evidence="3">The sequence shown here is derived from an EMBL/GenBank/DDBJ whole genome shotgun (WGS) entry which is preliminary data.</text>
</comment>
<dbReference type="Gene3D" id="3.40.50.300">
    <property type="entry name" value="P-loop containing nucleotide triphosphate hydrolases"/>
    <property type="match status" value="1"/>
</dbReference>
<sequence>MYDTVELDPSQSVSHRPADGERRAVRNLTAQYLVAATLIYEAIQAGELTWVRLVDPEAGRLDDVIIGRPGRVDAYQIKWSEYRQSVTFSHLVTPSRVSGKPYPAPFQLMADGWKKLKAMYPEAAVHAHYLMHDAPSSSDSSGERTDDDRPAHLQSFLRNAYPGRATWFAPGDTTYKVWSNKIDQIERASCLSGHELAEFVADCELDLGFDIGPSGWEPRAWADVDDLAKLLLSKVSKSSGGAVELRIDTILTELNWRDRYDLRFKHDFPIDERLYRPIEPTVQELEKAFTQFERGYLALVGPPGSGKSTTLTHMLRYRKGVRLVRYYAFVRDDPQLGRGEAFSFLHDLCVQLESMGLGRARRRNSYPDTLNGLRERLTALLRDLGNETSKTGGRAIILVDGLDHIDREQNPTRSLMEELPAPSALPNGVLIVLGTQPVGLKAPTAALRPINAQLEEAGRKITMAPLSRSSIYEIARAVLPLTRLRLGDEDIIAAASAGHPLSLAYLLKRLANASDDDAARAFLDAGLDFGGDTTLEYEAYWDSLGSDPEVRDVLGLIARIRGAVDISTIKQLASMEAVQRFANTAVHLFRQLTPSRWAFFHNSFRQFVLGKTIVDAFGIADPSANIGFHRRLATIAAQPTSAQALKWQELYHLEQAAELFALLERAQQQLFRQQFLAGRSISEISEDVERALKAAAETNNGAAIARLLLIESELVDRHDALSQTEFTSILLELADPAELAGRFFVSDELLVSDDLALRWSVRLSETRSDGLGLKLFEAAEPMEVLAGAERVGGSHGRNLDDWARAAWRFRPLDRLVAAIGNIRGEARFRPGKDEADDPECDENAQIELLTQLGIGIQDARSETTYAELATLLGQSAIGQKVLLRLAFRSARLFVDGISTVDDPISAMRAVLEASPPGQQSVQEAATLADILSQMPALSDRADNYLKLCPSPLSVRELRDPGSEAFRPVEPLFRQSRAMAARGRALEPTAITFPERDRDEGLVLFQRLVVIVATLWGEAIAGRAVSSSTFLRRVAPVIKFRRRDSNETFNWHNWYIITHALNVLYQHLLCAAEAHGRSVFEAVISAFESEWSRALPPGHMSWPATSRRQVVMSAYRIDRDATRTIRHLDEIEASIDASWELEERLTELCSLARNWIEIGEAKRARVALDTALNQSFGVYYDKDYQIQHWCGWVARLARSEAEPGLVQQATTTILRLLPQLRDMNRGRGTSEATSELIGALADRSPQAGLQAAEWLIDEGSGDRATILSALLAAELRSGNDSRVATALVAAARLLLPFSSYDTAFGEALTATVASAVSSTPLVAQAIRMLRVSAQTVAISGKAYVDILDGVDREDKDDDRDRQKSTPPSLKMPNGVVLHQHKVQSLANDPKEFAKTLSRAVSAAGLDWPPIIRALFAKGGGSSVREAAKLILQQSLTSPSLEVLVHAAKAAGEVELAEAAITRLIENGRPYGWARFHDGGSRYAVSRALRIADPTDGRARALKLFVADYIGHGLRAREQVGYLDELLGEFLDELPLQELWREIEEHVTQLVDWKSSSYRPPYLDLKPRVHDYDIGVRLLTRDIDQPALSLAWQARHGLLDVFDIGDKFGAAGAALSKAIAGDYQAQTAGLSILECLAVSNPTIAMRYVEDLNDLVWRDSSVIRYAAQNILEQLELEIPAARAKIPLPAFYRLHFPETPKPEISLSGGVTPPGEPLPDTEDPYDLTRMYHHVLKKLAFDAELSFDNLVRRMAQLMRIVAPPETWSAKTEREISRHNESIGLKLTYRRPRSLVAQHAFGFLVSELCDAEVVEWIPPYVREMLVLADPPGNLAKFLPRPDWLNIPEAEELGKYPSDEWMAAATEALPTAHHTPAGDVVLAELTRIARQDNDRSEESRLSVIGHRALKFDDGSEPSVQDFWHKERYFARDYPMLWHLEPVPVTAIAGGSIMSDVRFLALNPSVALLLGWRPSATGLFRWENADGEMMAESIRWAQGNIEAHDTGYQNRAAEGWLVLATHAGWEAIRQVITDSVRHRRAARMTGYKRSGDRDISTAADYIPI</sequence>
<evidence type="ECO:0000256" key="1">
    <source>
        <dbReference type="SAM" id="MobiDB-lite"/>
    </source>
</evidence>
<protein>
    <recommendedName>
        <fullName evidence="2">AAA+ ATPase domain-containing protein</fullName>
    </recommendedName>
</protein>
<accession>A0AA92H8C7</accession>
<evidence type="ECO:0000259" key="2">
    <source>
        <dbReference type="SMART" id="SM00382"/>
    </source>
</evidence>
<dbReference type="Proteomes" id="UP000244335">
    <property type="component" value="Unassembled WGS sequence"/>
</dbReference>
<organism evidence="3 4">
    <name type="scientific">Rhizobium rhizogenes</name>
    <name type="common">Agrobacterium rhizogenes</name>
    <dbReference type="NCBI Taxonomy" id="359"/>
    <lineage>
        <taxon>Bacteria</taxon>
        <taxon>Pseudomonadati</taxon>
        <taxon>Pseudomonadota</taxon>
        <taxon>Alphaproteobacteria</taxon>
        <taxon>Hyphomicrobiales</taxon>
        <taxon>Rhizobiaceae</taxon>
        <taxon>Rhizobium/Agrobacterium group</taxon>
        <taxon>Rhizobium</taxon>
    </lineage>
</organism>
<dbReference type="GO" id="GO:0016887">
    <property type="term" value="F:ATP hydrolysis activity"/>
    <property type="evidence" value="ECO:0007669"/>
    <property type="project" value="InterPro"/>
</dbReference>
<feature type="region of interest" description="Disordered" evidence="1">
    <location>
        <begin position="1"/>
        <end position="20"/>
    </location>
</feature>
<dbReference type="Pfam" id="PF13401">
    <property type="entry name" value="AAA_22"/>
    <property type="match status" value="1"/>
</dbReference>
<dbReference type="InterPro" id="IPR049945">
    <property type="entry name" value="AAA_22"/>
</dbReference>
<dbReference type="SMART" id="SM00382">
    <property type="entry name" value="AAA"/>
    <property type="match status" value="1"/>
</dbReference>
<evidence type="ECO:0000313" key="3">
    <source>
        <dbReference type="EMBL" id="PVE52267.1"/>
    </source>
</evidence>
<feature type="domain" description="AAA+ ATPase" evidence="2">
    <location>
        <begin position="293"/>
        <end position="468"/>
    </location>
</feature>
<dbReference type="InterPro" id="IPR027417">
    <property type="entry name" value="P-loop_NTPase"/>
</dbReference>
<feature type="compositionally biased region" description="Basic and acidic residues" evidence="1">
    <location>
        <begin position="1351"/>
        <end position="1362"/>
    </location>
</feature>
<proteinExistence type="predicted"/>
<name>A0AA92H8C7_RHIRH</name>
<dbReference type="SUPFAM" id="SSF52540">
    <property type="entry name" value="P-loop containing nucleoside triphosphate hydrolases"/>
    <property type="match status" value="1"/>
</dbReference>
<dbReference type="EMBL" id="QDFR01000005">
    <property type="protein sequence ID" value="PVE52267.1"/>
    <property type="molecule type" value="Genomic_DNA"/>
</dbReference>